<gene>
    <name evidence="2" type="primary">rdx_0</name>
    <name evidence="2" type="ORF">AVEN_233242_1</name>
</gene>
<reference evidence="2 3" key="1">
    <citation type="journal article" date="2019" name="Sci. Rep.">
        <title>Orb-weaving spider Araneus ventricosus genome elucidates the spidroin gene catalogue.</title>
        <authorList>
            <person name="Kono N."/>
            <person name="Nakamura H."/>
            <person name="Ohtoshi R."/>
            <person name="Moran D.A.P."/>
            <person name="Shinohara A."/>
            <person name="Yoshida Y."/>
            <person name="Fujiwara M."/>
            <person name="Mori M."/>
            <person name="Tomita M."/>
            <person name="Arakawa K."/>
        </authorList>
    </citation>
    <scope>NUCLEOTIDE SEQUENCE [LARGE SCALE GENOMIC DNA]</scope>
</reference>
<dbReference type="SUPFAM" id="SSF54695">
    <property type="entry name" value="POZ domain"/>
    <property type="match status" value="1"/>
</dbReference>
<dbReference type="CDD" id="cd18186">
    <property type="entry name" value="BTB_POZ_ZBTB_KLHL-like"/>
    <property type="match status" value="1"/>
</dbReference>
<evidence type="ECO:0000313" key="2">
    <source>
        <dbReference type="EMBL" id="GBM29070.1"/>
    </source>
</evidence>
<dbReference type="Proteomes" id="UP000499080">
    <property type="component" value="Unassembled WGS sequence"/>
</dbReference>
<comment type="caution">
    <text evidence="2">The sequence shown here is derived from an EMBL/GenBank/DDBJ whole genome shotgun (WGS) entry which is preliminary data.</text>
</comment>
<dbReference type="SUPFAM" id="SSF49599">
    <property type="entry name" value="TRAF domain-like"/>
    <property type="match status" value="1"/>
</dbReference>
<keyword evidence="3" id="KW-1185">Reference proteome</keyword>
<evidence type="ECO:0000313" key="3">
    <source>
        <dbReference type="Proteomes" id="UP000499080"/>
    </source>
</evidence>
<dbReference type="Pfam" id="PF00651">
    <property type="entry name" value="BTB"/>
    <property type="match status" value="1"/>
</dbReference>
<dbReference type="PANTHER" id="PTHR24413">
    <property type="entry name" value="SPECKLE-TYPE POZ PROTEIN"/>
    <property type="match status" value="1"/>
</dbReference>
<dbReference type="PROSITE" id="PS50097">
    <property type="entry name" value="BTB"/>
    <property type="match status" value="1"/>
</dbReference>
<organism evidence="2 3">
    <name type="scientific">Araneus ventricosus</name>
    <name type="common">Orbweaver spider</name>
    <name type="synonym">Epeira ventricosa</name>
    <dbReference type="NCBI Taxonomy" id="182803"/>
    <lineage>
        <taxon>Eukaryota</taxon>
        <taxon>Metazoa</taxon>
        <taxon>Ecdysozoa</taxon>
        <taxon>Arthropoda</taxon>
        <taxon>Chelicerata</taxon>
        <taxon>Arachnida</taxon>
        <taxon>Araneae</taxon>
        <taxon>Araneomorphae</taxon>
        <taxon>Entelegynae</taxon>
        <taxon>Araneoidea</taxon>
        <taxon>Araneidae</taxon>
        <taxon>Araneus</taxon>
    </lineage>
</organism>
<dbReference type="OrthoDB" id="2311693at2759"/>
<dbReference type="InterPro" id="IPR011333">
    <property type="entry name" value="SKP1/BTB/POZ_sf"/>
</dbReference>
<protein>
    <submittedName>
        <fullName evidence="2">Protein roadkill</fullName>
    </submittedName>
</protein>
<sequence length="526" mass="60820">MSFGVQGSFKFTWVLEDMYTWFAHRDFVRSPFFTSEKVLKKTSWCIYLHGSKESMREGSLCLNLSRRDSIPGKIKLYVSMFLVMPDDTLQMVDKQMKCVCESGERVQFNLGYSFHTLRELFYGDKIKILCEIVNPSTLVILPEQFTARTRLGTEIINCLWKIQSFLSFAAFNSPFPLTHDASHRLEIKGISWERNALLSLPSADECLNIKIGTVDENIESSAHVEGEISLLNAEKEIVLSIDSKHIFLSGSDKKSWNFVIPFSRKDIVEACDVHRTNEELSLLCKFTFYTTVNESLEYTILPRSCRNMASKSAARNPESNFSAVLVKGFRNLNVDGDKRDHVEEEKLPKNLIEDITDLYRRENYCDVVLKAGTQSFPSHKTILCARSPVFKDMFDEDLRKRKSEEVFIDLDADTMRQFLLFLYSENLDNLQWESAKKLLHAANKFQVESLQTKCCSFLKSQFCLSNVCEALSIAYMYQDYDLRRECEKFIFPNASEVFSSTEWKVFALKNPSFSSDIIKRYFSLKK</sequence>
<dbReference type="EMBL" id="BGPR01000626">
    <property type="protein sequence ID" value="GBM29070.1"/>
    <property type="molecule type" value="Genomic_DNA"/>
</dbReference>
<name>A0A4Y2EIV3_ARAVE</name>
<dbReference type="InterPro" id="IPR000210">
    <property type="entry name" value="BTB/POZ_dom"/>
</dbReference>
<evidence type="ECO:0000259" key="1">
    <source>
        <dbReference type="PROSITE" id="PS50097"/>
    </source>
</evidence>
<dbReference type="SMART" id="SM00225">
    <property type="entry name" value="BTB"/>
    <property type="match status" value="1"/>
</dbReference>
<proteinExistence type="predicted"/>
<feature type="domain" description="BTB" evidence="1">
    <location>
        <begin position="365"/>
        <end position="431"/>
    </location>
</feature>
<dbReference type="Gene3D" id="3.30.710.10">
    <property type="entry name" value="Potassium Channel Kv1.1, Chain A"/>
    <property type="match status" value="1"/>
</dbReference>
<accession>A0A4Y2EIV3</accession>
<dbReference type="AlphaFoldDB" id="A0A4Y2EIV3"/>
<dbReference type="Gene3D" id="1.25.40.420">
    <property type="match status" value="1"/>
</dbReference>